<dbReference type="GO" id="GO:0016616">
    <property type="term" value="F:oxidoreductase activity, acting on the CH-OH group of donors, NAD or NADP as acceptor"/>
    <property type="evidence" value="ECO:0007669"/>
    <property type="project" value="TreeGrafter"/>
</dbReference>
<comment type="caution">
    <text evidence="2">The sequence shown here is derived from an EMBL/GenBank/DDBJ whole genome shotgun (WGS) entry which is preliminary data.</text>
</comment>
<reference evidence="2 3" key="1">
    <citation type="submission" date="2018-09" db="EMBL/GenBank/DDBJ databases">
        <title>Genomic investigation of the strawberry pathogen Phytophthora fragariae indicates pathogenicity is determined by transcriptional variation in three key races.</title>
        <authorList>
            <person name="Adams T.M."/>
            <person name="Armitage A.D."/>
            <person name="Sobczyk M.K."/>
            <person name="Bates H.J."/>
            <person name="Dunwell J.M."/>
            <person name="Nellist C.F."/>
            <person name="Harrison R.J."/>
        </authorList>
    </citation>
    <scope>NUCLEOTIDE SEQUENCE [LARGE SCALE GENOMIC DNA]</scope>
    <source>
        <strain evidence="2 3">SCRP324</strain>
    </source>
</reference>
<dbReference type="AlphaFoldDB" id="A0A6A3NLT0"/>
<dbReference type="InterPro" id="IPR052184">
    <property type="entry name" value="SDR_enzymes"/>
</dbReference>
<dbReference type="PANTHER" id="PTHR45458">
    <property type="entry name" value="SHORT-CHAIN DEHYDROGENASE/REDUCTASE SDR"/>
    <property type="match status" value="1"/>
</dbReference>
<sequence>MAAKTVLITGSNRGIGLAFASHYKREGWKVIGCARNVDAATDLKKLQPWKLLTLGTSSDESIAAAAKTLENVPINLLINNAGIMDVHHLETTTKADLLRHFEVNAIGPFLMTRALLPNLRLAVGAEGSAFVAQITSRMGSITDNGSGGYYGYRASKTALNMLTKSLAVDLEEDKIGCLLLHPGYVNTAMVGFQGSVSPEDSVKGLTKIIARAKKLEDSAKMFHFEKGDVLPW</sequence>
<dbReference type="PANTHER" id="PTHR45458:SF1">
    <property type="entry name" value="SHORT CHAIN DEHYDROGENASE"/>
    <property type="match status" value="1"/>
</dbReference>
<organism evidence="2 3">
    <name type="scientific">Phytophthora rubi</name>
    <dbReference type="NCBI Taxonomy" id="129364"/>
    <lineage>
        <taxon>Eukaryota</taxon>
        <taxon>Sar</taxon>
        <taxon>Stramenopiles</taxon>
        <taxon>Oomycota</taxon>
        <taxon>Peronosporomycetes</taxon>
        <taxon>Peronosporales</taxon>
        <taxon>Peronosporaceae</taxon>
        <taxon>Phytophthora</taxon>
    </lineage>
</organism>
<dbReference type="EMBL" id="QXFU01000126">
    <property type="protein sequence ID" value="KAE9043281.1"/>
    <property type="molecule type" value="Genomic_DNA"/>
</dbReference>
<protein>
    <recommendedName>
        <fullName evidence="4">C-factor</fullName>
    </recommendedName>
</protein>
<dbReference type="InterPro" id="IPR002347">
    <property type="entry name" value="SDR_fam"/>
</dbReference>
<dbReference type="InterPro" id="IPR036291">
    <property type="entry name" value="NAD(P)-bd_dom_sf"/>
</dbReference>
<dbReference type="Pfam" id="PF00106">
    <property type="entry name" value="adh_short"/>
    <property type="match status" value="1"/>
</dbReference>
<evidence type="ECO:0000256" key="1">
    <source>
        <dbReference type="RuleBase" id="RU000363"/>
    </source>
</evidence>
<evidence type="ECO:0008006" key="4">
    <source>
        <dbReference type="Google" id="ProtNLM"/>
    </source>
</evidence>
<dbReference type="PRINTS" id="PR00080">
    <property type="entry name" value="SDRFAMILY"/>
</dbReference>
<dbReference type="SUPFAM" id="SSF51735">
    <property type="entry name" value="NAD(P)-binding Rossmann-fold domains"/>
    <property type="match status" value="1"/>
</dbReference>
<proteinExistence type="inferred from homology"/>
<gene>
    <name evidence="2" type="ORF">PR002_g3435</name>
</gene>
<dbReference type="PRINTS" id="PR00081">
    <property type="entry name" value="GDHRDH"/>
</dbReference>
<accession>A0A6A3NLT0</accession>
<dbReference type="Proteomes" id="UP000435112">
    <property type="component" value="Unassembled WGS sequence"/>
</dbReference>
<dbReference type="CDD" id="cd05325">
    <property type="entry name" value="carb_red_sniffer_like_SDR_c"/>
    <property type="match status" value="1"/>
</dbReference>
<evidence type="ECO:0000313" key="2">
    <source>
        <dbReference type="EMBL" id="KAE9043281.1"/>
    </source>
</evidence>
<name>A0A6A3NLT0_9STRA</name>
<comment type="similarity">
    <text evidence="1">Belongs to the short-chain dehydrogenases/reductases (SDR) family.</text>
</comment>
<dbReference type="Gene3D" id="3.40.50.720">
    <property type="entry name" value="NAD(P)-binding Rossmann-like Domain"/>
    <property type="match status" value="1"/>
</dbReference>
<evidence type="ECO:0000313" key="3">
    <source>
        <dbReference type="Proteomes" id="UP000435112"/>
    </source>
</evidence>
<dbReference type="OrthoDB" id="5296at2759"/>